<dbReference type="EMBL" id="JBHRWI010000027">
    <property type="protein sequence ID" value="MFC3513214.1"/>
    <property type="molecule type" value="Genomic_DNA"/>
</dbReference>
<dbReference type="RefSeq" id="WP_377868788.1">
    <property type="nucleotide sequence ID" value="NZ_JBHMAY010000008.1"/>
</dbReference>
<keyword evidence="3" id="KW-0804">Transcription</keyword>
<evidence type="ECO:0000259" key="5">
    <source>
        <dbReference type="PROSITE" id="PS01124"/>
    </source>
</evidence>
<dbReference type="PROSITE" id="PS00041">
    <property type="entry name" value="HTH_ARAC_FAMILY_1"/>
    <property type="match status" value="1"/>
</dbReference>
<protein>
    <submittedName>
        <fullName evidence="6">Helix-turn-helix domain-containing protein</fullName>
    </submittedName>
</protein>
<comment type="caution">
    <text evidence="6">The sequence shown here is derived from an EMBL/GenBank/DDBJ whole genome shotgun (WGS) entry which is preliminary data.</text>
</comment>
<accession>A0ABV7QLJ4</accession>
<keyword evidence="7" id="KW-1185">Reference proteome</keyword>
<evidence type="ECO:0000313" key="6">
    <source>
        <dbReference type="EMBL" id="MFC3513214.1"/>
    </source>
</evidence>
<dbReference type="Proteomes" id="UP001595764">
    <property type="component" value="Unassembled WGS sequence"/>
</dbReference>
<evidence type="ECO:0000256" key="4">
    <source>
        <dbReference type="SAM" id="MobiDB-lite"/>
    </source>
</evidence>
<name>A0ABV7QLJ4_9PSEU</name>
<dbReference type="InterPro" id="IPR018060">
    <property type="entry name" value="HTH_AraC"/>
</dbReference>
<feature type="region of interest" description="Disordered" evidence="4">
    <location>
        <begin position="109"/>
        <end position="161"/>
    </location>
</feature>
<evidence type="ECO:0000256" key="3">
    <source>
        <dbReference type="ARBA" id="ARBA00023163"/>
    </source>
</evidence>
<organism evidence="6 7">
    <name type="scientific">Amycolatopsis halotolerans</name>
    <dbReference type="NCBI Taxonomy" id="330083"/>
    <lineage>
        <taxon>Bacteria</taxon>
        <taxon>Bacillati</taxon>
        <taxon>Actinomycetota</taxon>
        <taxon>Actinomycetes</taxon>
        <taxon>Pseudonocardiales</taxon>
        <taxon>Pseudonocardiaceae</taxon>
        <taxon>Amycolatopsis</taxon>
    </lineage>
</organism>
<evidence type="ECO:0000256" key="2">
    <source>
        <dbReference type="ARBA" id="ARBA00023125"/>
    </source>
</evidence>
<proteinExistence type="predicted"/>
<dbReference type="Gene3D" id="1.10.10.60">
    <property type="entry name" value="Homeodomain-like"/>
    <property type="match status" value="1"/>
</dbReference>
<feature type="compositionally biased region" description="Basic residues" evidence="4">
    <location>
        <begin position="117"/>
        <end position="128"/>
    </location>
</feature>
<sequence>MLQPDLPCALQHHHAGSGCPHPGCRCRKAGRAAAGAQHLRAALRRAGAFIETTPMAYLRRVRLDHARAESRAVPGQTTVTRVAARWGYTRPSAFTAHYRAAYEELPSQTLHDDFAPRPHRSPRLRRRLVPPQRLSQHLSRDCGAAGDSRSPHSRKKLGQGW</sequence>
<gene>
    <name evidence="6" type="ORF">ACFORO_23800</name>
</gene>
<feature type="compositionally biased region" description="Basic residues" evidence="4">
    <location>
        <begin position="151"/>
        <end position="161"/>
    </location>
</feature>
<keyword evidence="1" id="KW-0805">Transcription regulation</keyword>
<dbReference type="Pfam" id="PF12833">
    <property type="entry name" value="HTH_18"/>
    <property type="match status" value="1"/>
</dbReference>
<keyword evidence="2" id="KW-0238">DNA-binding</keyword>
<evidence type="ECO:0000256" key="1">
    <source>
        <dbReference type="ARBA" id="ARBA00023015"/>
    </source>
</evidence>
<dbReference type="InterPro" id="IPR018062">
    <property type="entry name" value="HTH_AraC-typ_CS"/>
</dbReference>
<evidence type="ECO:0000313" key="7">
    <source>
        <dbReference type="Proteomes" id="UP001595764"/>
    </source>
</evidence>
<feature type="domain" description="HTH araC/xylS-type" evidence="5">
    <location>
        <begin position="29"/>
        <end position="112"/>
    </location>
</feature>
<dbReference type="SMART" id="SM00342">
    <property type="entry name" value="HTH_ARAC"/>
    <property type="match status" value="1"/>
</dbReference>
<dbReference type="PROSITE" id="PS01124">
    <property type="entry name" value="HTH_ARAC_FAMILY_2"/>
    <property type="match status" value="1"/>
</dbReference>
<reference evidence="7" key="1">
    <citation type="journal article" date="2019" name="Int. J. Syst. Evol. Microbiol.">
        <title>The Global Catalogue of Microorganisms (GCM) 10K type strain sequencing project: providing services to taxonomists for standard genome sequencing and annotation.</title>
        <authorList>
            <consortium name="The Broad Institute Genomics Platform"/>
            <consortium name="The Broad Institute Genome Sequencing Center for Infectious Disease"/>
            <person name="Wu L."/>
            <person name="Ma J."/>
        </authorList>
    </citation>
    <scope>NUCLEOTIDE SEQUENCE [LARGE SCALE GENOMIC DNA]</scope>
    <source>
        <strain evidence="7">CGMCC 4.7682</strain>
    </source>
</reference>